<gene>
    <name evidence="8" type="ORF">Atai01_64800</name>
</gene>
<evidence type="ECO:0000313" key="8">
    <source>
        <dbReference type="EMBL" id="GLY69861.1"/>
    </source>
</evidence>
<feature type="transmembrane region" description="Helical" evidence="6">
    <location>
        <begin position="228"/>
        <end position="249"/>
    </location>
</feature>
<dbReference type="InterPro" id="IPR036259">
    <property type="entry name" value="MFS_trans_sf"/>
</dbReference>
<evidence type="ECO:0000256" key="6">
    <source>
        <dbReference type="SAM" id="Phobius"/>
    </source>
</evidence>
<keyword evidence="2" id="KW-1003">Cell membrane</keyword>
<sequence length="418" mass="44520">MVDELVEVEPDTRRVRRIGIMTGVVLLLAYTIDYVDRFAISMALPSIGAEFDLSKTQQGLLVTVFAVVYMLCQIPAGVLADRVGARVLLLATLLLWSAFTMFTALAGSFAILLILRATFGASQGFFPAASFKTVAERTTPKNRGTVMGIVMSASGIGSGITPLIVAPLLIAYGWRGSFVWLAAVGAVLGIVLWLLIPRKLPARMRESVKRPPKPSPEARRAVLSSPQVWLLAGLFCAKNFIVYGLITWVPSYLLESKGVSLAKIGVLAAIPPLVSFATTVLGGWLFDRYFNARPRWYLFATTLTTACLLVPMALATSAGQFILFEALAMAIDGLGSMCLFGLPMRVFPSALTGSGMGVINFGGQVAGASAPLLLGMLVDGFSYPAAFGLLVVASLIGAVLAVRIPQRAEDFSFTAKGV</sequence>
<feature type="transmembrane region" description="Helical" evidence="6">
    <location>
        <begin position="178"/>
        <end position="196"/>
    </location>
</feature>
<keyword evidence="4 6" id="KW-1133">Transmembrane helix</keyword>
<evidence type="ECO:0000256" key="2">
    <source>
        <dbReference type="ARBA" id="ARBA00022475"/>
    </source>
</evidence>
<keyword evidence="5 6" id="KW-0472">Membrane</keyword>
<feature type="transmembrane region" description="Helical" evidence="6">
    <location>
        <begin position="60"/>
        <end position="80"/>
    </location>
</feature>
<protein>
    <submittedName>
        <fullName evidence="8">MFS transporter</fullName>
    </submittedName>
</protein>
<dbReference type="AlphaFoldDB" id="A0A9W6VKV1"/>
<evidence type="ECO:0000256" key="4">
    <source>
        <dbReference type="ARBA" id="ARBA00022989"/>
    </source>
</evidence>
<dbReference type="GO" id="GO:0022857">
    <property type="term" value="F:transmembrane transporter activity"/>
    <property type="evidence" value="ECO:0007669"/>
    <property type="project" value="InterPro"/>
</dbReference>
<feature type="transmembrane region" description="Helical" evidence="6">
    <location>
        <begin position="296"/>
        <end position="315"/>
    </location>
</feature>
<feature type="transmembrane region" description="Helical" evidence="6">
    <location>
        <begin position="261"/>
        <end position="284"/>
    </location>
</feature>
<dbReference type="InterPro" id="IPR011701">
    <property type="entry name" value="MFS"/>
</dbReference>
<dbReference type="PANTHER" id="PTHR11662">
    <property type="entry name" value="SOLUTE CARRIER FAMILY 17"/>
    <property type="match status" value="1"/>
</dbReference>
<evidence type="ECO:0000256" key="3">
    <source>
        <dbReference type="ARBA" id="ARBA00022692"/>
    </source>
</evidence>
<proteinExistence type="predicted"/>
<evidence type="ECO:0000256" key="1">
    <source>
        <dbReference type="ARBA" id="ARBA00004651"/>
    </source>
</evidence>
<dbReference type="Proteomes" id="UP001165136">
    <property type="component" value="Unassembled WGS sequence"/>
</dbReference>
<evidence type="ECO:0000259" key="7">
    <source>
        <dbReference type="PROSITE" id="PS50850"/>
    </source>
</evidence>
<evidence type="ECO:0000256" key="5">
    <source>
        <dbReference type="ARBA" id="ARBA00023136"/>
    </source>
</evidence>
<dbReference type="PIRSF" id="PIRSF002808">
    <property type="entry name" value="Hexose_phosphate_transp"/>
    <property type="match status" value="1"/>
</dbReference>
<dbReference type="InterPro" id="IPR050382">
    <property type="entry name" value="MFS_Na/Anion_cotransporter"/>
</dbReference>
<feature type="transmembrane region" description="Helical" evidence="6">
    <location>
        <begin position="383"/>
        <end position="402"/>
    </location>
</feature>
<name>A0A9W6VKV1_9PSEU</name>
<dbReference type="PANTHER" id="PTHR11662:SF399">
    <property type="entry name" value="FI19708P1-RELATED"/>
    <property type="match status" value="1"/>
</dbReference>
<feature type="transmembrane region" description="Helical" evidence="6">
    <location>
        <begin position="354"/>
        <end position="377"/>
    </location>
</feature>
<feature type="transmembrane region" description="Helical" evidence="6">
    <location>
        <begin position="20"/>
        <end position="39"/>
    </location>
</feature>
<comment type="caution">
    <text evidence="8">The sequence shown here is derived from an EMBL/GenBank/DDBJ whole genome shotgun (WGS) entry which is preliminary data.</text>
</comment>
<keyword evidence="3 6" id="KW-0812">Transmembrane</keyword>
<dbReference type="RefSeq" id="WP_285489253.1">
    <property type="nucleotide sequence ID" value="NZ_BSTI01000019.1"/>
</dbReference>
<dbReference type="InterPro" id="IPR000849">
    <property type="entry name" value="Sugar_P_transporter"/>
</dbReference>
<reference evidence="8" key="1">
    <citation type="submission" date="2023-03" db="EMBL/GenBank/DDBJ databases">
        <title>Amycolatopsis taiwanensis NBRC 103393.</title>
        <authorList>
            <person name="Ichikawa N."/>
            <person name="Sato H."/>
            <person name="Tonouchi N."/>
        </authorList>
    </citation>
    <scope>NUCLEOTIDE SEQUENCE</scope>
    <source>
        <strain evidence="8">NBRC 103393</strain>
    </source>
</reference>
<feature type="domain" description="Major facilitator superfamily (MFS) profile" evidence="7">
    <location>
        <begin position="22"/>
        <end position="409"/>
    </location>
</feature>
<dbReference type="EMBL" id="BSTI01000019">
    <property type="protein sequence ID" value="GLY69861.1"/>
    <property type="molecule type" value="Genomic_DNA"/>
</dbReference>
<dbReference type="GO" id="GO:0005886">
    <property type="term" value="C:plasma membrane"/>
    <property type="evidence" value="ECO:0007669"/>
    <property type="project" value="UniProtKB-SubCell"/>
</dbReference>
<feature type="transmembrane region" description="Helical" evidence="6">
    <location>
        <begin position="86"/>
        <end position="115"/>
    </location>
</feature>
<accession>A0A9W6VKV1</accession>
<organism evidence="8 9">
    <name type="scientific">Amycolatopsis taiwanensis</name>
    <dbReference type="NCBI Taxonomy" id="342230"/>
    <lineage>
        <taxon>Bacteria</taxon>
        <taxon>Bacillati</taxon>
        <taxon>Actinomycetota</taxon>
        <taxon>Actinomycetes</taxon>
        <taxon>Pseudonocardiales</taxon>
        <taxon>Pseudonocardiaceae</taxon>
        <taxon>Amycolatopsis</taxon>
    </lineage>
</organism>
<dbReference type="CDD" id="cd17319">
    <property type="entry name" value="MFS_ExuT_GudP_like"/>
    <property type="match status" value="1"/>
</dbReference>
<dbReference type="PROSITE" id="PS50850">
    <property type="entry name" value="MFS"/>
    <property type="match status" value="1"/>
</dbReference>
<dbReference type="SUPFAM" id="SSF103473">
    <property type="entry name" value="MFS general substrate transporter"/>
    <property type="match status" value="1"/>
</dbReference>
<feature type="transmembrane region" description="Helical" evidence="6">
    <location>
        <begin position="321"/>
        <end position="342"/>
    </location>
</feature>
<evidence type="ECO:0000313" key="9">
    <source>
        <dbReference type="Proteomes" id="UP001165136"/>
    </source>
</evidence>
<dbReference type="Pfam" id="PF07690">
    <property type="entry name" value="MFS_1"/>
    <property type="match status" value="1"/>
</dbReference>
<dbReference type="InterPro" id="IPR020846">
    <property type="entry name" value="MFS_dom"/>
</dbReference>
<dbReference type="Gene3D" id="1.20.1250.20">
    <property type="entry name" value="MFS general substrate transporter like domains"/>
    <property type="match status" value="2"/>
</dbReference>
<keyword evidence="9" id="KW-1185">Reference proteome</keyword>
<feature type="transmembrane region" description="Helical" evidence="6">
    <location>
        <begin position="146"/>
        <end position="172"/>
    </location>
</feature>
<comment type="subcellular location">
    <subcellularLocation>
        <location evidence="1">Cell membrane</location>
        <topology evidence="1">Multi-pass membrane protein</topology>
    </subcellularLocation>
</comment>